<dbReference type="PANTHER" id="PTHR11920:SF335">
    <property type="entry name" value="GUANYLATE CYCLASE"/>
    <property type="match status" value="1"/>
</dbReference>
<dbReference type="InterPro" id="IPR003018">
    <property type="entry name" value="GAF"/>
</dbReference>
<proteinExistence type="inferred from homology"/>
<evidence type="ECO:0000256" key="8">
    <source>
        <dbReference type="SAM" id="Coils"/>
    </source>
</evidence>
<feature type="domain" description="GAF" evidence="11">
    <location>
        <begin position="75"/>
        <end position="219"/>
    </location>
</feature>
<dbReference type="InterPro" id="IPR018297">
    <property type="entry name" value="A/G_cyclase_CS"/>
</dbReference>
<keyword evidence="2" id="KW-0812">Transmembrane</keyword>
<gene>
    <name evidence="12" type="ORF">DCM83_19535</name>
</gene>
<evidence type="ECO:0000256" key="6">
    <source>
        <dbReference type="ARBA" id="ARBA00023239"/>
    </source>
</evidence>
<evidence type="ECO:0000313" key="13">
    <source>
        <dbReference type="Proteomes" id="UP001058872"/>
    </source>
</evidence>
<comment type="subcellular location">
    <subcellularLocation>
        <location evidence="1">Membrane</location>
    </subcellularLocation>
</comment>
<dbReference type="PANTHER" id="PTHR11920">
    <property type="entry name" value="GUANYLYL CYCLASE"/>
    <property type="match status" value="1"/>
</dbReference>
<dbReference type="SMART" id="SM00044">
    <property type="entry name" value="CYCc"/>
    <property type="match status" value="1"/>
</dbReference>
<dbReference type="SUPFAM" id="SSF55781">
    <property type="entry name" value="GAF domain-like"/>
    <property type="match status" value="1"/>
</dbReference>
<dbReference type="AlphaFoldDB" id="A0AAE9N9P2"/>
<dbReference type="CDD" id="cd07302">
    <property type="entry name" value="CHD"/>
    <property type="match status" value="1"/>
</dbReference>
<dbReference type="Proteomes" id="UP001058872">
    <property type="component" value="Chromosome"/>
</dbReference>
<reference evidence="12" key="1">
    <citation type="submission" date="2018-04" db="EMBL/GenBank/DDBJ databases">
        <title>Genomes of Endosymbiotic and Endophytic Bradyrhizobium Publication status.</title>
        <authorList>
            <person name="Guha S."/>
            <person name="Jorrin B."/>
            <person name="Sarkar M."/>
            <person name="Poole P.S."/>
            <person name="DasGupta M."/>
        </authorList>
    </citation>
    <scope>NUCLEOTIDE SEQUENCE</scope>
    <source>
        <strain evidence="12">WBOS16</strain>
    </source>
</reference>
<feature type="coiled-coil region" evidence="8">
    <location>
        <begin position="208"/>
        <end position="245"/>
    </location>
</feature>
<dbReference type="GO" id="GO:0004016">
    <property type="term" value="F:adenylate cyclase activity"/>
    <property type="evidence" value="ECO:0007669"/>
    <property type="project" value="UniProtKB-ARBA"/>
</dbReference>
<dbReference type="InterPro" id="IPR050401">
    <property type="entry name" value="Cyclic_nucleotide_synthase"/>
</dbReference>
<organism evidence="12 13">
    <name type="scientific">Bradyrhizobium betae</name>
    <dbReference type="NCBI Taxonomy" id="244734"/>
    <lineage>
        <taxon>Bacteria</taxon>
        <taxon>Pseudomonadati</taxon>
        <taxon>Pseudomonadota</taxon>
        <taxon>Alphaproteobacteria</taxon>
        <taxon>Hyphomicrobiales</taxon>
        <taxon>Nitrobacteraceae</taxon>
        <taxon>Bradyrhizobium</taxon>
    </lineage>
</organism>
<dbReference type="EMBL" id="CP028989">
    <property type="protein sequence ID" value="UUO67176.1"/>
    <property type="molecule type" value="Genomic_DNA"/>
</dbReference>
<dbReference type="InterPro" id="IPR029016">
    <property type="entry name" value="GAF-like_dom_sf"/>
</dbReference>
<evidence type="ECO:0000256" key="3">
    <source>
        <dbReference type="ARBA" id="ARBA00022741"/>
    </source>
</evidence>
<keyword evidence="5" id="KW-0472">Membrane</keyword>
<evidence type="ECO:0000256" key="9">
    <source>
        <dbReference type="SAM" id="MobiDB-lite"/>
    </source>
</evidence>
<feature type="domain" description="Guanylate cyclase" evidence="10">
    <location>
        <begin position="234"/>
        <end position="427"/>
    </location>
</feature>
<evidence type="ECO:0000259" key="10">
    <source>
        <dbReference type="SMART" id="SM00044"/>
    </source>
</evidence>
<evidence type="ECO:0008006" key="14">
    <source>
        <dbReference type="Google" id="ProtNLM"/>
    </source>
</evidence>
<comment type="similarity">
    <text evidence="7">Belongs to the adenylyl cyclase class-4/guanylyl cyclase family.</text>
</comment>
<dbReference type="Pfam" id="PF01590">
    <property type="entry name" value="GAF"/>
    <property type="match status" value="1"/>
</dbReference>
<evidence type="ECO:0000256" key="5">
    <source>
        <dbReference type="ARBA" id="ARBA00023136"/>
    </source>
</evidence>
<dbReference type="GO" id="GO:0009190">
    <property type="term" value="P:cyclic nucleotide biosynthetic process"/>
    <property type="evidence" value="ECO:0007669"/>
    <property type="project" value="InterPro"/>
</dbReference>
<accession>A0AAE9N9P2</accession>
<dbReference type="SMART" id="SM00065">
    <property type="entry name" value="GAF"/>
    <property type="match status" value="1"/>
</dbReference>
<dbReference type="InterPro" id="IPR001054">
    <property type="entry name" value="A/G_cyclase"/>
</dbReference>
<evidence type="ECO:0000259" key="11">
    <source>
        <dbReference type="SMART" id="SM00065"/>
    </source>
</evidence>
<dbReference type="Pfam" id="PF00211">
    <property type="entry name" value="Guanylate_cyc"/>
    <property type="match status" value="1"/>
</dbReference>
<dbReference type="GO" id="GO:0035556">
    <property type="term" value="P:intracellular signal transduction"/>
    <property type="evidence" value="ECO:0007669"/>
    <property type="project" value="InterPro"/>
</dbReference>
<evidence type="ECO:0000256" key="4">
    <source>
        <dbReference type="ARBA" id="ARBA00022989"/>
    </source>
</evidence>
<feature type="region of interest" description="Disordered" evidence="9">
    <location>
        <begin position="24"/>
        <end position="56"/>
    </location>
</feature>
<keyword evidence="8" id="KW-0175">Coiled coil</keyword>
<sequence>MRTRLRDDGTGAALAEHHLWHVRHVPNERGGRSPAFEPAGHPRFSATETSMPSPAPANEAERLAALRALDILDSAPEAAYDEIAELAAQLCGCPVSYISFIDDERRWLKAQYGLPAEVTDAPRENAVCTTTICGTELLVIPDLKRDPRFENSPMVSLEPSCRFYCGMPLITDEGYALGTLCVMDFEPRQLSFEQTEALRMLSHQVLAQLELRRKLIESRQIIEQLEQARLEAATERERAEQLLRNVLPAPVATELTRHGRVQPRYTRSATILFADIQGFTLLAERTEPARLINLLDEYFSALDDIGARHGLEKVKTIGDAYMAVAGVLSPDRRHSIDVCLAALEMRGQLDHLGAQYEATGQRALQLRIGIHTGPVISGVVGNRRMTFDIWGDAVNTAWFMEAFGTAGRINVSDTVAGHVHGLFDLESRGPIEAKHARAHEMFFLNGLKREYSRNEDGNLPNDRFVSEYHRIGGSRLAQER</sequence>
<dbReference type="GO" id="GO:0000166">
    <property type="term" value="F:nucleotide binding"/>
    <property type="evidence" value="ECO:0007669"/>
    <property type="project" value="UniProtKB-KW"/>
</dbReference>
<name>A0AAE9N9P2_9BRAD</name>
<keyword evidence="3" id="KW-0547">Nucleotide-binding</keyword>
<keyword evidence="6 7" id="KW-0456">Lyase</keyword>
<dbReference type="InterPro" id="IPR029787">
    <property type="entry name" value="Nucleotide_cyclase"/>
</dbReference>
<dbReference type="Gene3D" id="3.30.450.40">
    <property type="match status" value="1"/>
</dbReference>
<evidence type="ECO:0000313" key="12">
    <source>
        <dbReference type="EMBL" id="UUO67176.1"/>
    </source>
</evidence>
<dbReference type="SUPFAM" id="SSF55073">
    <property type="entry name" value="Nucleotide cyclase"/>
    <property type="match status" value="1"/>
</dbReference>
<protein>
    <recommendedName>
        <fullName evidence="14">GAF domain-containing protein</fullName>
    </recommendedName>
</protein>
<dbReference type="Gene3D" id="3.30.70.1230">
    <property type="entry name" value="Nucleotide cyclase"/>
    <property type="match status" value="1"/>
</dbReference>
<dbReference type="PROSITE" id="PS00452">
    <property type="entry name" value="GUANYLATE_CYCLASE_1"/>
    <property type="match status" value="1"/>
</dbReference>
<evidence type="ECO:0000256" key="1">
    <source>
        <dbReference type="ARBA" id="ARBA00004370"/>
    </source>
</evidence>
<dbReference type="GO" id="GO:0016020">
    <property type="term" value="C:membrane"/>
    <property type="evidence" value="ECO:0007669"/>
    <property type="project" value="UniProtKB-SubCell"/>
</dbReference>
<evidence type="ECO:0000256" key="7">
    <source>
        <dbReference type="RuleBase" id="RU000405"/>
    </source>
</evidence>
<evidence type="ECO:0000256" key="2">
    <source>
        <dbReference type="ARBA" id="ARBA00022692"/>
    </source>
</evidence>
<keyword evidence="4" id="KW-1133">Transmembrane helix</keyword>